<dbReference type="AlphaFoldDB" id="A0ABD6Q8V6"/>
<gene>
    <name evidence="2" type="ORF">BGV66_05550</name>
</gene>
<sequence length="85" mass="9007">MAADAPLTRQARAAGIDRPPRRRPPAAAIEIDARATIRIVHVVVPRGSLHIAADRIAASPSRTRGFVENNPSPATQGRLPPGNFA</sequence>
<feature type="region of interest" description="Disordered" evidence="1">
    <location>
        <begin position="1"/>
        <end position="24"/>
    </location>
</feature>
<protein>
    <submittedName>
        <fullName evidence="2">Uncharacterized protein</fullName>
    </submittedName>
</protein>
<evidence type="ECO:0000313" key="3">
    <source>
        <dbReference type="Proteomes" id="UP000183667"/>
    </source>
</evidence>
<dbReference type="Proteomes" id="UP000183667">
    <property type="component" value="Unassembled WGS sequence"/>
</dbReference>
<proteinExistence type="predicted"/>
<evidence type="ECO:0000256" key="1">
    <source>
        <dbReference type="SAM" id="MobiDB-lite"/>
    </source>
</evidence>
<evidence type="ECO:0000313" key="2">
    <source>
        <dbReference type="EMBL" id="OJA49798.1"/>
    </source>
</evidence>
<feature type="region of interest" description="Disordered" evidence="1">
    <location>
        <begin position="61"/>
        <end position="85"/>
    </location>
</feature>
<organism evidence="2 3">
    <name type="scientific">Burkholderia ubonensis</name>
    <dbReference type="NCBI Taxonomy" id="101571"/>
    <lineage>
        <taxon>Bacteria</taxon>
        <taxon>Pseudomonadati</taxon>
        <taxon>Pseudomonadota</taxon>
        <taxon>Betaproteobacteria</taxon>
        <taxon>Burkholderiales</taxon>
        <taxon>Burkholderiaceae</taxon>
        <taxon>Burkholderia</taxon>
        <taxon>Burkholderia cepacia complex</taxon>
    </lineage>
</organism>
<accession>A0ABD6Q8V6</accession>
<reference evidence="3" key="1">
    <citation type="submission" date="2016-08" db="EMBL/GenBank/DDBJ databases">
        <title>Population biology and virulence potential of Burkholderia ubonensis.</title>
        <authorList>
            <person name="Price E.P."/>
            <person name="Currie B.J."/>
            <person name="Wagner D.M."/>
        </authorList>
    </citation>
    <scope>NUCLEOTIDE SEQUENCE [LARGE SCALE GENOMIC DNA]</scope>
    <source>
        <strain evidence="3">MSMB0103</strain>
    </source>
</reference>
<dbReference type="EMBL" id="MEAU01000006">
    <property type="protein sequence ID" value="OJA49798.1"/>
    <property type="molecule type" value="Genomic_DNA"/>
</dbReference>
<comment type="caution">
    <text evidence="2">The sequence shown here is derived from an EMBL/GenBank/DDBJ whole genome shotgun (WGS) entry which is preliminary data.</text>
</comment>
<name>A0ABD6Q8V6_9BURK</name>